<dbReference type="InterPro" id="IPR017850">
    <property type="entry name" value="Alkaline_phosphatase_core_sf"/>
</dbReference>
<dbReference type="GO" id="GO:0004065">
    <property type="term" value="F:arylsulfatase activity"/>
    <property type="evidence" value="ECO:0007669"/>
    <property type="project" value="TreeGrafter"/>
</dbReference>
<dbReference type="Gene3D" id="3.40.720.10">
    <property type="entry name" value="Alkaline Phosphatase, subunit A"/>
    <property type="match status" value="1"/>
</dbReference>
<sequence>MNTLIKSLFTFLCVMSGWSSFGQDKPNIIWIYAEDTSPWMGCYGDEINKDATPNIDKIANSGVRFNRAYVPAPVCSATRSAMMVGQSAIRFGGQEHRSSRTEETRIYLPEGYKLLPQIMKENGYATYNHGKTDYNYAWDNEMYTTQLKKKVDFSELVNQQPFFGQIQTKGGKNNTTKFPQNRKVNPSEVTVAADYPNNEVFQKWFAQHYDAIRKDDYLIGEILKGLKEAGLDKNTIVVYFSDHGANNLLRHKQMTTEGGLHVPFMVMGPEQYVPKGEVRNDLVSMLDLTATTLAWAGITQPEWYEGQNLFAKEFTPRTLVGGHKDRLDQTIDQVRSIRTEDYRYVRNYHLDRIFLQPQYRDKKEYTKNIRTLYANGELSPLHKDIYFGERQPEELYNVTKDPEMIHNLVKDPKFKKELKKHRKLMDEWLAKGDMGEGDESIAELKANGENKPWGEGMNPEYEVYREDSDGDGISDKLETLLKRDPKDGLLLFTFDNGGWQTEGWKSDDISSNLAGYLGYLDFTLDKKEGSITRDGLKVTASKKDQSYDIKLKADQPLEVTLLANNKVIGMQHLSKENTTQTLSFKLDNAKWEGEINSLTIVFKGKKGTTVEMDFMSVKRESSSALTN</sequence>
<evidence type="ECO:0000256" key="1">
    <source>
        <dbReference type="ARBA" id="ARBA00008779"/>
    </source>
</evidence>
<comment type="similarity">
    <text evidence="1">Belongs to the sulfatase family.</text>
</comment>
<accession>A0A7X8XW12</accession>
<keyword evidence="4" id="KW-0808">Transferase</keyword>
<dbReference type="Proteomes" id="UP000585050">
    <property type="component" value="Unassembled WGS sequence"/>
</dbReference>
<dbReference type="CDD" id="cd16027">
    <property type="entry name" value="SGSH"/>
    <property type="match status" value="1"/>
</dbReference>
<dbReference type="InterPro" id="IPR000917">
    <property type="entry name" value="Sulfatase_N"/>
</dbReference>
<evidence type="ECO:0000313" key="5">
    <source>
        <dbReference type="Proteomes" id="UP000585050"/>
    </source>
</evidence>
<keyword evidence="2 4" id="KW-0378">Hydrolase</keyword>
<dbReference type="Pfam" id="PF00884">
    <property type="entry name" value="Sulfatase"/>
    <property type="match status" value="1"/>
</dbReference>
<comment type="caution">
    <text evidence="4">The sequence shown here is derived from an EMBL/GenBank/DDBJ whole genome shotgun (WGS) entry which is preliminary data.</text>
</comment>
<evidence type="ECO:0000259" key="3">
    <source>
        <dbReference type="Pfam" id="PF00884"/>
    </source>
</evidence>
<protein>
    <submittedName>
        <fullName evidence="4">Sulfatase-like hydrolase/transferase</fullName>
    </submittedName>
</protein>
<reference evidence="4 5" key="1">
    <citation type="submission" date="2020-04" db="EMBL/GenBank/DDBJ databases">
        <title>Flammeovirga sp. SR4, a novel species isolated from seawater.</title>
        <authorList>
            <person name="Wang X."/>
        </authorList>
    </citation>
    <scope>NUCLEOTIDE SEQUENCE [LARGE SCALE GENOMIC DNA]</scope>
    <source>
        <strain evidence="4 5">SR4</strain>
    </source>
</reference>
<dbReference type="SUPFAM" id="SSF53649">
    <property type="entry name" value="Alkaline phosphatase-like"/>
    <property type="match status" value="1"/>
</dbReference>
<organism evidence="4 5">
    <name type="scientific">Flammeovirga agarivorans</name>
    <dbReference type="NCBI Taxonomy" id="2726742"/>
    <lineage>
        <taxon>Bacteria</taxon>
        <taxon>Pseudomonadati</taxon>
        <taxon>Bacteroidota</taxon>
        <taxon>Cytophagia</taxon>
        <taxon>Cytophagales</taxon>
        <taxon>Flammeovirgaceae</taxon>
        <taxon>Flammeovirga</taxon>
    </lineage>
</organism>
<dbReference type="GO" id="GO:0016740">
    <property type="term" value="F:transferase activity"/>
    <property type="evidence" value="ECO:0007669"/>
    <property type="project" value="UniProtKB-KW"/>
</dbReference>
<dbReference type="RefSeq" id="WP_168882576.1">
    <property type="nucleotide sequence ID" value="NZ_JABAIL010000003.1"/>
</dbReference>
<dbReference type="InterPro" id="IPR050738">
    <property type="entry name" value="Sulfatase"/>
</dbReference>
<feature type="domain" description="Sulfatase N-terminal" evidence="3">
    <location>
        <begin position="26"/>
        <end position="298"/>
    </location>
</feature>
<keyword evidence="5" id="KW-1185">Reference proteome</keyword>
<name>A0A7X8XW12_9BACT</name>
<dbReference type="PANTHER" id="PTHR42693">
    <property type="entry name" value="ARYLSULFATASE FAMILY MEMBER"/>
    <property type="match status" value="1"/>
</dbReference>
<proteinExistence type="inferred from homology"/>
<dbReference type="EMBL" id="JABAIL010000003">
    <property type="protein sequence ID" value="NLR91863.1"/>
    <property type="molecule type" value="Genomic_DNA"/>
</dbReference>
<evidence type="ECO:0000256" key="2">
    <source>
        <dbReference type="ARBA" id="ARBA00022801"/>
    </source>
</evidence>
<dbReference type="PANTHER" id="PTHR42693:SF53">
    <property type="entry name" value="ENDO-4-O-SULFATASE"/>
    <property type="match status" value="1"/>
</dbReference>
<dbReference type="AlphaFoldDB" id="A0A7X8XW12"/>
<evidence type="ECO:0000313" key="4">
    <source>
        <dbReference type="EMBL" id="NLR91863.1"/>
    </source>
</evidence>
<gene>
    <name evidence="4" type="ORF">HGP29_11625</name>
</gene>